<dbReference type="InterPro" id="IPR008551">
    <property type="entry name" value="TANGO2"/>
</dbReference>
<dbReference type="EMBL" id="CP162599">
    <property type="protein sequence ID" value="XDK31718.1"/>
    <property type="molecule type" value="Genomic_DNA"/>
</dbReference>
<accession>A0AB39HMT5</accession>
<proteinExistence type="predicted"/>
<protein>
    <submittedName>
        <fullName evidence="1">NRDE family protein</fullName>
    </submittedName>
</protein>
<sequence length="259" mass="29944">MCLINLHLKGHPIYKFILAANRDEAYDRPTKEAHFWQDNPNLLAGRDLRLMGTWMGITKNGRFAALTNYRDPLRIQDDKRSRGEIIQNYLISSIDSEMYIKLIHQDREEYNGFNLLVGNIDELFYYSNISTDSHKLDPGTHSVSNHLLNTPWPKVKTAKQQLADYVRTKENIQAEELFKILANNEEAPVDQLPNTGVGKELEAKLSSIFIRTPHYGTRSSTVLLVDHHNHVTFMERTFVQGEFLKDVSFQFHITESLKV</sequence>
<dbReference type="AlphaFoldDB" id="A0AB39HMT5"/>
<dbReference type="PANTHER" id="PTHR17985">
    <property type="entry name" value="SER/THR-RICH PROTEIN T10 IN DGCR REGION"/>
    <property type="match status" value="1"/>
</dbReference>
<name>A0AB39HMT5_9BACI</name>
<dbReference type="RefSeq" id="WP_368652444.1">
    <property type="nucleotide sequence ID" value="NZ_CP162599.1"/>
</dbReference>
<dbReference type="PANTHER" id="PTHR17985:SF8">
    <property type="entry name" value="TRANSPORT AND GOLGI ORGANIZATION PROTEIN 2 HOMOLOG"/>
    <property type="match status" value="1"/>
</dbReference>
<organism evidence="1">
    <name type="scientific">Ornithinibacillus sp. 4-3</name>
    <dbReference type="NCBI Taxonomy" id="3231488"/>
    <lineage>
        <taxon>Bacteria</taxon>
        <taxon>Bacillati</taxon>
        <taxon>Bacillota</taxon>
        <taxon>Bacilli</taxon>
        <taxon>Bacillales</taxon>
        <taxon>Bacillaceae</taxon>
        <taxon>Ornithinibacillus</taxon>
    </lineage>
</organism>
<evidence type="ECO:0000313" key="1">
    <source>
        <dbReference type="EMBL" id="XDK31718.1"/>
    </source>
</evidence>
<dbReference type="Pfam" id="PF05742">
    <property type="entry name" value="TANGO2"/>
    <property type="match status" value="1"/>
</dbReference>
<gene>
    <name evidence="1" type="ORF">AB4Y30_11870</name>
</gene>
<reference evidence="1" key="1">
    <citation type="submission" date="2024-07" db="EMBL/GenBank/DDBJ databases">
        <title>Halotolerant mesophilic bacterium Ornithinibacillus sp. 4-3, sp. nov., isolated from soil.</title>
        <authorList>
            <person name="Sidarenka A.V."/>
            <person name="Guliayeva D.E."/>
            <person name="Leanovich S.I."/>
            <person name="Hileuskaya K.S."/>
            <person name="Akhremchuk A.E."/>
            <person name="Sikolenko M.A."/>
            <person name="Valentovich L.N."/>
        </authorList>
    </citation>
    <scope>NUCLEOTIDE SEQUENCE</scope>
    <source>
        <strain evidence="1">4-3</strain>
    </source>
</reference>